<organism evidence="1 2">
    <name type="scientific">Pseudoxanthomonas taiwanensis J19</name>
    <dbReference type="NCBI Taxonomy" id="935569"/>
    <lineage>
        <taxon>Bacteria</taxon>
        <taxon>Pseudomonadati</taxon>
        <taxon>Pseudomonadota</taxon>
        <taxon>Gammaproteobacteria</taxon>
        <taxon>Lysobacterales</taxon>
        <taxon>Lysobacteraceae</taxon>
        <taxon>Pseudoxanthomonas</taxon>
    </lineage>
</organism>
<name>A0A562D6H3_9GAMM</name>
<keyword evidence="2" id="KW-1185">Reference proteome</keyword>
<dbReference type="Proteomes" id="UP000321583">
    <property type="component" value="Unassembled WGS sequence"/>
</dbReference>
<sequence>MHLIQLFLPLRDNDGQAFPRALYDEVRAALAERFGGVTAFVRSPAVGLWEDGEGDVQRDDVVLLEVMVDHVDHGWWVSYRKGLERRFRQDEVLVRATRVERL</sequence>
<proteinExistence type="predicted"/>
<dbReference type="OrthoDB" id="8778976at2"/>
<evidence type="ECO:0000313" key="1">
    <source>
        <dbReference type="EMBL" id="TWH05140.1"/>
    </source>
</evidence>
<protein>
    <submittedName>
        <fullName evidence="1">Uncharacterized protein</fullName>
    </submittedName>
</protein>
<dbReference type="EMBL" id="VLJS01000094">
    <property type="protein sequence ID" value="TWH05140.1"/>
    <property type="molecule type" value="Genomic_DNA"/>
</dbReference>
<comment type="caution">
    <text evidence="1">The sequence shown here is derived from an EMBL/GenBank/DDBJ whole genome shotgun (WGS) entry which is preliminary data.</text>
</comment>
<accession>A0A562D6H3</accession>
<reference evidence="1 2" key="1">
    <citation type="submission" date="2019-07" db="EMBL/GenBank/DDBJ databases">
        <title>Genome sequencing of lignin-degrading bacterial isolates.</title>
        <authorList>
            <person name="Gladden J."/>
        </authorList>
    </citation>
    <scope>NUCLEOTIDE SEQUENCE [LARGE SCALE GENOMIC DNA]</scope>
    <source>
        <strain evidence="1 2">J19</strain>
    </source>
</reference>
<dbReference type="RefSeq" id="WP_147209054.1">
    <property type="nucleotide sequence ID" value="NZ_VLJS01000094.1"/>
</dbReference>
<evidence type="ECO:0000313" key="2">
    <source>
        <dbReference type="Proteomes" id="UP000321583"/>
    </source>
</evidence>
<dbReference type="AlphaFoldDB" id="A0A562D6H3"/>
<gene>
    <name evidence="1" type="ORF">L613_006200000180</name>
</gene>